<feature type="region of interest" description="Disordered" evidence="2">
    <location>
        <begin position="239"/>
        <end position="339"/>
    </location>
</feature>
<feature type="compositionally biased region" description="Basic and acidic residues" evidence="2">
    <location>
        <begin position="296"/>
        <end position="309"/>
    </location>
</feature>
<dbReference type="GO" id="GO:0006376">
    <property type="term" value="P:mRNA splice site recognition"/>
    <property type="evidence" value="ECO:0007669"/>
    <property type="project" value="InterPro"/>
</dbReference>
<protein>
    <recommendedName>
        <fullName evidence="5">LUC7-like protein</fullName>
    </recommendedName>
</protein>
<gene>
    <name evidence="3" type="ORF">GSOID_T00014316001</name>
</gene>
<evidence type="ECO:0000313" key="3">
    <source>
        <dbReference type="EMBL" id="CBY25016.1"/>
    </source>
</evidence>
<evidence type="ECO:0008006" key="5">
    <source>
        <dbReference type="Google" id="ProtNLM"/>
    </source>
</evidence>
<name>E4XKU9_OIKDI</name>
<dbReference type="Pfam" id="PF03194">
    <property type="entry name" value="LUC7"/>
    <property type="match status" value="1"/>
</dbReference>
<dbReference type="Proteomes" id="UP000001307">
    <property type="component" value="Unassembled WGS sequence"/>
</dbReference>
<accession>E4XKU9</accession>
<organism evidence="3">
    <name type="scientific">Oikopleura dioica</name>
    <name type="common">Tunicate</name>
    <dbReference type="NCBI Taxonomy" id="34765"/>
    <lineage>
        <taxon>Eukaryota</taxon>
        <taxon>Metazoa</taxon>
        <taxon>Chordata</taxon>
        <taxon>Tunicata</taxon>
        <taxon>Appendicularia</taxon>
        <taxon>Copelata</taxon>
        <taxon>Oikopleuridae</taxon>
        <taxon>Oikopleura</taxon>
    </lineage>
</organism>
<feature type="compositionally biased region" description="Basic residues" evidence="2">
    <location>
        <begin position="310"/>
        <end position="333"/>
    </location>
</feature>
<dbReference type="EMBL" id="FN653066">
    <property type="protein sequence ID" value="CBY25016.1"/>
    <property type="molecule type" value="Genomic_DNA"/>
</dbReference>
<dbReference type="AlphaFoldDB" id="E4XKU9"/>
<dbReference type="InParanoid" id="E4XKU9"/>
<dbReference type="OrthoDB" id="10266921at2759"/>
<evidence type="ECO:0000256" key="2">
    <source>
        <dbReference type="SAM" id="MobiDB-lite"/>
    </source>
</evidence>
<evidence type="ECO:0000313" key="4">
    <source>
        <dbReference type="Proteomes" id="UP000001307"/>
    </source>
</evidence>
<dbReference type="GO" id="GO:0005685">
    <property type="term" value="C:U1 snRNP"/>
    <property type="evidence" value="ECO:0007669"/>
    <property type="project" value="InterPro"/>
</dbReference>
<feature type="compositionally biased region" description="Basic and acidic residues" evidence="2">
    <location>
        <begin position="239"/>
        <end position="289"/>
    </location>
</feature>
<reference evidence="3" key="1">
    <citation type="journal article" date="2010" name="Science">
        <title>Plasticity of animal genome architecture unmasked by rapid evolution of a pelagic tunicate.</title>
        <authorList>
            <person name="Denoeud F."/>
            <person name="Henriet S."/>
            <person name="Mungpakdee S."/>
            <person name="Aury J.M."/>
            <person name="Da Silva C."/>
            <person name="Brinkmann H."/>
            <person name="Mikhaleva J."/>
            <person name="Olsen L.C."/>
            <person name="Jubin C."/>
            <person name="Canestro C."/>
            <person name="Bouquet J.M."/>
            <person name="Danks G."/>
            <person name="Poulain J."/>
            <person name="Campsteijn C."/>
            <person name="Adamski M."/>
            <person name="Cross I."/>
            <person name="Yadetie F."/>
            <person name="Muffato M."/>
            <person name="Louis A."/>
            <person name="Butcher S."/>
            <person name="Tsagkogeorga G."/>
            <person name="Konrad A."/>
            <person name="Singh S."/>
            <person name="Jensen M.F."/>
            <person name="Cong E.H."/>
            <person name="Eikeseth-Otteraa H."/>
            <person name="Noel B."/>
            <person name="Anthouard V."/>
            <person name="Porcel B.M."/>
            <person name="Kachouri-Lafond R."/>
            <person name="Nishino A."/>
            <person name="Ugolini M."/>
            <person name="Chourrout P."/>
            <person name="Nishida H."/>
            <person name="Aasland R."/>
            <person name="Huzurbazar S."/>
            <person name="Westhof E."/>
            <person name="Delsuc F."/>
            <person name="Lehrach H."/>
            <person name="Reinhardt R."/>
            <person name="Weissenbach J."/>
            <person name="Roy S.W."/>
            <person name="Artiguenave F."/>
            <person name="Postlethwait J.H."/>
            <person name="Manak J.R."/>
            <person name="Thompson E.M."/>
            <person name="Jaillon O."/>
            <person name="Du Pasquier L."/>
            <person name="Boudinot P."/>
            <person name="Liberles D.A."/>
            <person name="Volff J.N."/>
            <person name="Philippe H."/>
            <person name="Lenhard B."/>
            <person name="Roest Crollius H."/>
            <person name="Wincker P."/>
            <person name="Chourrout D."/>
        </authorList>
    </citation>
    <scope>NUCLEOTIDE SEQUENCE [LARGE SCALE GENOMIC DNA]</scope>
</reference>
<evidence type="ECO:0000256" key="1">
    <source>
        <dbReference type="ARBA" id="ARBA00005655"/>
    </source>
</evidence>
<dbReference type="FunCoup" id="E4XKU9">
    <property type="interactions" value="897"/>
</dbReference>
<dbReference type="GO" id="GO:0003729">
    <property type="term" value="F:mRNA binding"/>
    <property type="evidence" value="ECO:0007669"/>
    <property type="project" value="InterPro"/>
</dbReference>
<dbReference type="InterPro" id="IPR004882">
    <property type="entry name" value="Luc7-rel"/>
</dbReference>
<proteinExistence type="inferred from homology"/>
<keyword evidence="4" id="KW-1185">Reference proteome</keyword>
<comment type="similarity">
    <text evidence="1">Belongs to the Luc7 family.</text>
</comment>
<sequence length="339" mass="40449">MTSEIASMLDELMGRNRNDTTGKATAKLEFTDPDVCQFYLCGFCPNELFVNTKADLGPCKKIHDENLRREYQASQEVFKLGFEEKFFDFLQECMIEVERKIKRNKQRLDQNQDEDAPINAETAEHANKLSLLSIEITNLLVEVERLGELGEVQQAMAKTEEVDKLKEERERIRLATKVNANPDQAYHGQQEKQMEVCGICGSFLIVGDVKSRVDDHLTGKQHMGYARIKAKMNELKEIFDKKREERGERRKSPSKTADRRDEREKRTSRERDSQRRDSRQNDDRRDSRDSRRRRSRDRDDRRRRDDRDRKRDRRRSRSRSGQRQREDKRKHRDDRRQRR</sequence>
<dbReference type="PANTHER" id="PTHR12375">
    <property type="entry name" value="RNA-BINDING PROTEIN LUC7-RELATED"/>
    <property type="match status" value="1"/>
</dbReference>